<sequence length="72" mass="8068">MNVGRTRIRLHDLRHTTGTLLKNLKVSPRAAKEILGHARISVTMEIYAHGDQDSRTEAISKISGELFGDEVR</sequence>
<proteinExistence type="predicted"/>
<keyword evidence="4" id="KW-1185">Reference proteome</keyword>
<dbReference type="PROSITE" id="PS51898">
    <property type="entry name" value="TYR_RECOMBINASE"/>
    <property type="match status" value="1"/>
</dbReference>
<keyword evidence="1" id="KW-0233">DNA recombination</keyword>
<reference evidence="4" key="1">
    <citation type="journal article" date="2019" name="Int. J. Syst. Evol. Microbiol.">
        <title>The Global Catalogue of Microorganisms (GCM) 10K type strain sequencing project: providing services to taxonomists for standard genome sequencing and annotation.</title>
        <authorList>
            <consortium name="The Broad Institute Genomics Platform"/>
            <consortium name="The Broad Institute Genome Sequencing Center for Infectious Disease"/>
            <person name="Wu L."/>
            <person name="Ma J."/>
        </authorList>
    </citation>
    <scope>NUCLEOTIDE SEQUENCE [LARGE SCALE GENOMIC DNA]</scope>
    <source>
        <strain evidence="4">CGMCC 4.7132</strain>
    </source>
</reference>
<feature type="domain" description="Tyr recombinase" evidence="2">
    <location>
        <begin position="1"/>
        <end position="60"/>
    </location>
</feature>
<dbReference type="EMBL" id="JBHSFP010000004">
    <property type="protein sequence ID" value="MFC4530884.1"/>
    <property type="molecule type" value="Genomic_DNA"/>
</dbReference>
<dbReference type="Proteomes" id="UP001596004">
    <property type="component" value="Unassembled WGS sequence"/>
</dbReference>
<dbReference type="InterPro" id="IPR002104">
    <property type="entry name" value="Integrase_catalytic"/>
</dbReference>
<evidence type="ECO:0000256" key="1">
    <source>
        <dbReference type="ARBA" id="ARBA00023172"/>
    </source>
</evidence>
<dbReference type="RefSeq" id="WP_380839334.1">
    <property type="nucleotide sequence ID" value="NZ_JBHSFP010000004.1"/>
</dbReference>
<evidence type="ECO:0000313" key="4">
    <source>
        <dbReference type="Proteomes" id="UP001596004"/>
    </source>
</evidence>
<accession>A0ABV9CEE9</accession>
<name>A0ABV9CEE9_9ACTN</name>
<organism evidence="3 4">
    <name type="scientific">Sphaerisporangium dianthi</name>
    <dbReference type="NCBI Taxonomy" id="1436120"/>
    <lineage>
        <taxon>Bacteria</taxon>
        <taxon>Bacillati</taxon>
        <taxon>Actinomycetota</taxon>
        <taxon>Actinomycetes</taxon>
        <taxon>Streptosporangiales</taxon>
        <taxon>Streptosporangiaceae</taxon>
        <taxon>Sphaerisporangium</taxon>
    </lineage>
</organism>
<protein>
    <submittedName>
        <fullName evidence="3">Tyrosine-type recombinase/integrase</fullName>
    </submittedName>
</protein>
<dbReference type="Pfam" id="PF00589">
    <property type="entry name" value="Phage_integrase"/>
    <property type="match status" value="1"/>
</dbReference>
<dbReference type="InterPro" id="IPR013762">
    <property type="entry name" value="Integrase-like_cat_sf"/>
</dbReference>
<comment type="caution">
    <text evidence="3">The sequence shown here is derived from an EMBL/GenBank/DDBJ whole genome shotgun (WGS) entry which is preliminary data.</text>
</comment>
<dbReference type="SUPFAM" id="SSF56349">
    <property type="entry name" value="DNA breaking-rejoining enzymes"/>
    <property type="match status" value="1"/>
</dbReference>
<dbReference type="Gene3D" id="1.10.443.10">
    <property type="entry name" value="Intergrase catalytic core"/>
    <property type="match status" value="1"/>
</dbReference>
<evidence type="ECO:0000259" key="2">
    <source>
        <dbReference type="PROSITE" id="PS51898"/>
    </source>
</evidence>
<evidence type="ECO:0000313" key="3">
    <source>
        <dbReference type="EMBL" id="MFC4530884.1"/>
    </source>
</evidence>
<dbReference type="InterPro" id="IPR011010">
    <property type="entry name" value="DNA_brk_join_enz"/>
</dbReference>
<gene>
    <name evidence="3" type="ORF">ACFO60_08925</name>
</gene>